<feature type="region of interest" description="Disordered" evidence="8">
    <location>
        <begin position="827"/>
        <end position="894"/>
    </location>
</feature>
<dbReference type="SMART" id="SM00336">
    <property type="entry name" value="BBOX"/>
    <property type="match status" value="1"/>
</dbReference>
<evidence type="ECO:0000256" key="3">
    <source>
        <dbReference type="ARBA" id="ARBA00022723"/>
    </source>
</evidence>
<dbReference type="PANTHER" id="PTHR36754">
    <property type="entry name" value="E3 UBIQUITIN-PROTEIN LIGASE TRIM37"/>
    <property type="match status" value="1"/>
</dbReference>
<dbReference type="Pfam" id="PF22486">
    <property type="entry name" value="MATH_2"/>
    <property type="match status" value="1"/>
</dbReference>
<feature type="region of interest" description="Disordered" evidence="8">
    <location>
        <begin position="567"/>
        <end position="591"/>
    </location>
</feature>
<feature type="domain" description="B box-type" evidence="10">
    <location>
        <begin position="90"/>
        <end position="132"/>
    </location>
</feature>
<dbReference type="CDD" id="cd16619">
    <property type="entry name" value="mRING-HC-C4C4_TRIM37_C-VIII"/>
    <property type="match status" value="1"/>
</dbReference>
<dbReference type="PROSITE" id="PS50119">
    <property type="entry name" value="ZF_BBOX"/>
    <property type="match status" value="1"/>
</dbReference>
<protein>
    <submittedName>
        <fullName evidence="13">E3 ubiquitin-protein ligase TRIM37 isoform X13</fullName>
    </submittedName>
</protein>
<organism evidence="12 13">
    <name type="scientific">Equus przewalskii</name>
    <name type="common">Przewalski's horse</name>
    <name type="synonym">Equus caballus przewalskii</name>
    <dbReference type="NCBI Taxonomy" id="9798"/>
    <lineage>
        <taxon>Eukaryota</taxon>
        <taxon>Metazoa</taxon>
        <taxon>Chordata</taxon>
        <taxon>Craniata</taxon>
        <taxon>Vertebrata</taxon>
        <taxon>Euteleostomi</taxon>
        <taxon>Mammalia</taxon>
        <taxon>Eutheria</taxon>
        <taxon>Laurasiatheria</taxon>
        <taxon>Perissodactyla</taxon>
        <taxon>Equidae</taxon>
        <taxon>Equus</taxon>
    </lineage>
</organism>
<dbReference type="CDD" id="cd03773">
    <property type="entry name" value="MATH_TRIM37"/>
    <property type="match status" value="1"/>
</dbReference>
<evidence type="ECO:0000313" key="12">
    <source>
        <dbReference type="Proteomes" id="UP001652662"/>
    </source>
</evidence>
<dbReference type="PROSITE" id="PS50144">
    <property type="entry name" value="MATH"/>
    <property type="match status" value="1"/>
</dbReference>
<dbReference type="Pfam" id="PF00643">
    <property type="entry name" value="zf-B_box"/>
    <property type="match status" value="1"/>
</dbReference>
<evidence type="ECO:0000259" key="10">
    <source>
        <dbReference type="PROSITE" id="PS50119"/>
    </source>
</evidence>
<feature type="compositionally biased region" description="Acidic residues" evidence="8">
    <location>
        <begin position="475"/>
        <end position="488"/>
    </location>
</feature>
<dbReference type="InterPro" id="IPR037299">
    <property type="entry name" value="TRIM37_MATH"/>
</dbReference>
<evidence type="ECO:0000259" key="9">
    <source>
        <dbReference type="PROSITE" id="PS50089"/>
    </source>
</evidence>
<dbReference type="InterPro" id="IPR002083">
    <property type="entry name" value="MATH/TRAF_dom"/>
</dbReference>
<keyword evidence="3" id="KW-0479">Metal-binding</keyword>
<feature type="domain" description="MATH" evidence="11">
    <location>
        <begin position="276"/>
        <end position="403"/>
    </location>
</feature>
<dbReference type="RefSeq" id="XP_070418421.1">
    <property type="nucleotide sequence ID" value="XM_070562320.1"/>
</dbReference>
<feature type="domain" description="RING-type" evidence="9">
    <location>
        <begin position="15"/>
        <end position="55"/>
    </location>
</feature>
<feature type="compositionally biased region" description="Low complexity" evidence="8">
    <location>
        <begin position="722"/>
        <end position="735"/>
    </location>
</feature>
<dbReference type="CDD" id="cd19779">
    <property type="entry name" value="Bbox2_TRIM37_C-VIII"/>
    <property type="match status" value="1"/>
</dbReference>
<evidence type="ECO:0000256" key="2">
    <source>
        <dbReference type="ARBA" id="ARBA00022490"/>
    </source>
</evidence>
<feature type="coiled-coil region" evidence="7">
    <location>
        <begin position="133"/>
        <end position="181"/>
    </location>
</feature>
<dbReference type="SUPFAM" id="SSF49599">
    <property type="entry name" value="TRAF domain-like"/>
    <property type="match status" value="1"/>
</dbReference>
<evidence type="ECO:0000259" key="11">
    <source>
        <dbReference type="PROSITE" id="PS50144"/>
    </source>
</evidence>
<comment type="subcellular location">
    <subcellularLocation>
        <location evidence="1">Cytoplasm</location>
    </subcellularLocation>
</comment>
<dbReference type="SUPFAM" id="SSF57850">
    <property type="entry name" value="RING/U-box"/>
    <property type="match status" value="1"/>
</dbReference>
<feature type="region of interest" description="Disordered" evidence="8">
    <location>
        <begin position="457"/>
        <end position="488"/>
    </location>
</feature>
<dbReference type="SMART" id="SM00502">
    <property type="entry name" value="BBC"/>
    <property type="match status" value="1"/>
</dbReference>
<evidence type="ECO:0000256" key="5">
    <source>
        <dbReference type="ARBA" id="ARBA00022833"/>
    </source>
</evidence>
<dbReference type="GeneID" id="103561736"/>
<feature type="region of interest" description="Disordered" evidence="8">
    <location>
        <begin position="706"/>
        <end position="749"/>
    </location>
</feature>
<dbReference type="Gene3D" id="3.30.160.60">
    <property type="entry name" value="Classic Zinc Finger"/>
    <property type="match status" value="1"/>
</dbReference>
<dbReference type="SUPFAM" id="SSF57845">
    <property type="entry name" value="B-box zinc-binding domain"/>
    <property type="match status" value="1"/>
</dbReference>
<dbReference type="PROSITE" id="PS50089">
    <property type="entry name" value="ZF_RING_2"/>
    <property type="match status" value="1"/>
</dbReference>
<keyword evidence="7" id="KW-0175">Coiled coil</keyword>
<dbReference type="PANTHER" id="PTHR36754:SF2">
    <property type="entry name" value="E3 UBIQUITIN-PROTEIN LIGASE TRIM37"/>
    <property type="match status" value="1"/>
</dbReference>
<dbReference type="InterPro" id="IPR053003">
    <property type="entry name" value="TRIM_RBCC_E3_ubiq-ligases"/>
</dbReference>
<feature type="compositionally biased region" description="Basic and acidic residues" evidence="8">
    <location>
        <begin position="706"/>
        <end position="716"/>
    </location>
</feature>
<evidence type="ECO:0000256" key="4">
    <source>
        <dbReference type="ARBA" id="ARBA00022771"/>
    </source>
</evidence>
<dbReference type="InterPro" id="IPR000315">
    <property type="entry name" value="Znf_B-box"/>
</dbReference>
<keyword evidence="12" id="KW-1185">Reference proteome</keyword>
<proteinExistence type="predicted"/>
<dbReference type="Gene3D" id="2.60.210.10">
    <property type="entry name" value="Apoptosis, Tumor Necrosis Factor Receptor Associated Protein 2, Chain A"/>
    <property type="match status" value="1"/>
</dbReference>
<name>A0ABM4JR48_EQUPR</name>
<feature type="compositionally biased region" description="Low complexity" evidence="8">
    <location>
        <begin position="462"/>
        <end position="472"/>
    </location>
</feature>
<dbReference type="InterPro" id="IPR008974">
    <property type="entry name" value="TRAF-like"/>
</dbReference>
<evidence type="ECO:0000313" key="13">
    <source>
        <dbReference type="RefSeq" id="XP_070418421.1"/>
    </source>
</evidence>
<dbReference type="Proteomes" id="UP001652662">
    <property type="component" value="Chromosome 10"/>
</dbReference>
<feature type="compositionally biased region" description="Acidic residues" evidence="8">
    <location>
        <begin position="839"/>
        <end position="851"/>
    </location>
</feature>
<keyword evidence="5" id="KW-0862">Zinc</keyword>
<dbReference type="InterPro" id="IPR001841">
    <property type="entry name" value="Znf_RING"/>
</dbReference>
<gene>
    <name evidence="13" type="primary">TRIM37</name>
</gene>
<dbReference type="Gene3D" id="3.30.40.10">
    <property type="entry name" value="Zinc/RING finger domain, C3HC4 (zinc finger)"/>
    <property type="match status" value="1"/>
</dbReference>
<evidence type="ECO:0000256" key="1">
    <source>
        <dbReference type="ARBA" id="ARBA00004496"/>
    </source>
</evidence>
<dbReference type="InterPro" id="IPR013083">
    <property type="entry name" value="Znf_RING/FYVE/PHD"/>
</dbReference>
<accession>A0ABM4JR48</accession>
<sequence>MDEQSVESIAEVFRCFICMEKLRDARLCPHCSKLCCFSCIRRWLTEQRAQCPHCRAPLQLRELVNCRWAEEVTQQLDTLQLCSLTKHEENEKDKCENHHEKLSVFCWTCKKCICHQCALWGGMHGGHTFKPLAEIYEQHVTKVNEEVAKLRRRLMELISLVQEVERNVEAVRNAKDERVREIRNAVEMMIARLDTQLKNKLITLMGQKTSLTQETELLESLLQEVEHQLRSCSKSELISKSSEILMMFQQVHRKPMASFVTTPVPPDFTSELVPSYDSATFVLENFSTLRQRADPVYSPPLQVSGLCWRLKVYPDGNGVVRGYYLSVFLELSAGLPETSKYEYRVEMVHQSCNDPTKNIIREFASDFEVGECWGYNRFFRLDLLANEGYLNRQNDTVILRFQVRSPTFFQKCRDQHWYITQLEAAQTSYIQQINNLKEHELSDGDLDLDLVGEDEINHLDGSSSSASSTATSNTEENDIDEETMSGENDVEYNNMELEEGELMEDAAASGPLGSNHGYVSASSRMSRRAHLCSAATSSLLDIDPLILIHLLDLKDRSSMENLWGLQPRPPASLLQPTASYSRKDKDQRKQQAMWRVPSDLKMLKRLKTQMAEVRCMKTDVKNTLSEVKGSNAASGDMQASLFSADQVALAACGTENSGRLQDLGMELLAKSSVASCYIRNSTNKKSNSAKPAPSSIAGSLSLRRAIDSGENSRSKGDCQTLSEGSPGSSQSGSRHSSPRALTHGSISDILPKSEDRQCQALDSDAVVVAVFNGLPTTEKRRKMVTLGLFSPSLRANAKGGLLEGMQITDLENNSETGELQPILPEGASAAPEEGMSSDSDIECDTENEEQEEHTSMGGFNDSFMAQPPDEDTHSSFPDGEQIGPEDLSFNTDENSGRESCLLFLLCRASAQPEPLPESCRIM</sequence>
<reference evidence="13" key="1">
    <citation type="submission" date="2025-08" db="UniProtKB">
        <authorList>
            <consortium name="RefSeq"/>
        </authorList>
    </citation>
    <scope>IDENTIFICATION</scope>
    <source>
        <tissue evidence="13">Blood</tissue>
    </source>
</reference>
<dbReference type="InterPro" id="IPR003649">
    <property type="entry name" value="Bbox_C"/>
</dbReference>
<evidence type="ECO:0000256" key="8">
    <source>
        <dbReference type="SAM" id="MobiDB-lite"/>
    </source>
</evidence>
<keyword evidence="4 6" id="KW-0863">Zinc-finger</keyword>
<keyword evidence="2" id="KW-0963">Cytoplasm</keyword>
<evidence type="ECO:0000256" key="6">
    <source>
        <dbReference type="PROSITE-ProRule" id="PRU00024"/>
    </source>
</evidence>
<evidence type="ECO:0000256" key="7">
    <source>
        <dbReference type="SAM" id="Coils"/>
    </source>
</evidence>
<dbReference type="SMART" id="SM00061">
    <property type="entry name" value="MATH"/>
    <property type="match status" value="1"/>
</dbReference>